<sequence>MIAVGTNRSHNFVRNLFSSLSTDGDLIGSALTAENDKGDTALHYAAKIGNMIDAKLLVSYSSKPAEMALHRNKNGSTPLFYAASRGRKKELLHYLYSLTGVFSSPLKSGVPTPSLLFGVGPLLTNAIDAGFLAKGIKNIHDLKRTHKQTKKLVKHICVIVKEKGYQDIICAILGSTITTAVESGNYEVLKECISAYPSVIWSEFEEFKLLHEAIKQRQEQVYNLIYQMSTYKALVLSEADDETNENILHIAAKLAPSHRLNNITGAALQMQRELQWFEEIESFVEPSLKGDLNKDKQTPRMVFKEQHKELLQQGKEWMKDTASSSTVVAALVVTVAFAAVFTLPGGEANKGKLAFTLFILSDATALFSSATSTLLFLGILTSRYAEEDFLHVLPRRLMGGLFSLFLSLAATMITFSATLALVLQDEGTWIAAPLVIITSEGGKIEGAATSRSRVKEGGSKELQLHVSGEGRRIEGAATSRSRYGNDGDIRLEIGMDYKRWLKAF</sequence>
<accession>A0ACB9A905</accession>
<proteinExistence type="predicted"/>
<name>A0ACB9A905_ARCLA</name>
<keyword evidence="2" id="KW-1185">Reference proteome</keyword>
<protein>
    <submittedName>
        <fullName evidence="1">Uncharacterized protein</fullName>
    </submittedName>
</protein>
<comment type="caution">
    <text evidence="1">The sequence shown here is derived from an EMBL/GenBank/DDBJ whole genome shotgun (WGS) entry which is preliminary data.</text>
</comment>
<reference evidence="1 2" key="2">
    <citation type="journal article" date="2022" name="Mol. Ecol. Resour.">
        <title>The genomes of chicory, endive, great burdock and yacon provide insights into Asteraceae paleo-polyploidization history and plant inulin production.</title>
        <authorList>
            <person name="Fan W."/>
            <person name="Wang S."/>
            <person name="Wang H."/>
            <person name="Wang A."/>
            <person name="Jiang F."/>
            <person name="Liu H."/>
            <person name="Zhao H."/>
            <person name="Xu D."/>
            <person name="Zhang Y."/>
        </authorList>
    </citation>
    <scope>NUCLEOTIDE SEQUENCE [LARGE SCALE GENOMIC DNA]</scope>
    <source>
        <strain evidence="2">cv. Niubang</strain>
    </source>
</reference>
<reference evidence="2" key="1">
    <citation type="journal article" date="2022" name="Mol. Ecol. Resour.">
        <title>The genomes of chicory, endive, great burdock and yacon provide insights into Asteraceae palaeo-polyploidization history and plant inulin production.</title>
        <authorList>
            <person name="Fan W."/>
            <person name="Wang S."/>
            <person name="Wang H."/>
            <person name="Wang A."/>
            <person name="Jiang F."/>
            <person name="Liu H."/>
            <person name="Zhao H."/>
            <person name="Xu D."/>
            <person name="Zhang Y."/>
        </authorList>
    </citation>
    <scope>NUCLEOTIDE SEQUENCE [LARGE SCALE GENOMIC DNA]</scope>
    <source>
        <strain evidence="2">cv. Niubang</strain>
    </source>
</reference>
<gene>
    <name evidence="1" type="ORF">L6452_23830</name>
</gene>
<evidence type="ECO:0000313" key="1">
    <source>
        <dbReference type="EMBL" id="KAI3706231.1"/>
    </source>
</evidence>
<organism evidence="1 2">
    <name type="scientific">Arctium lappa</name>
    <name type="common">Greater burdock</name>
    <name type="synonym">Lappa major</name>
    <dbReference type="NCBI Taxonomy" id="4217"/>
    <lineage>
        <taxon>Eukaryota</taxon>
        <taxon>Viridiplantae</taxon>
        <taxon>Streptophyta</taxon>
        <taxon>Embryophyta</taxon>
        <taxon>Tracheophyta</taxon>
        <taxon>Spermatophyta</taxon>
        <taxon>Magnoliopsida</taxon>
        <taxon>eudicotyledons</taxon>
        <taxon>Gunneridae</taxon>
        <taxon>Pentapetalae</taxon>
        <taxon>asterids</taxon>
        <taxon>campanulids</taxon>
        <taxon>Asterales</taxon>
        <taxon>Asteraceae</taxon>
        <taxon>Carduoideae</taxon>
        <taxon>Cardueae</taxon>
        <taxon>Arctiinae</taxon>
        <taxon>Arctium</taxon>
    </lineage>
</organism>
<dbReference type="EMBL" id="CM042054">
    <property type="protein sequence ID" value="KAI3706231.1"/>
    <property type="molecule type" value="Genomic_DNA"/>
</dbReference>
<evidence type="ECO:0000313" key="2">
    <source>
        <dbReference type="Proteomes" id="UP001055879"/>
    </source>
</evidence>
<dbReference type="Proteomes" id="UP001055879">
    <property type="component" value="Linkage Group LG08"/>
</dbReference>